<evidence type="ECO:0000313" key="3">
    <source>
        <dbReference type="EMBL" id="EQB61614.1"/>
    </source>
</evidence>
<keyword evidence="2" id="KW-0472">Membrane</keyword>
<keyword evidence="4" id="KW-1185">Reference proteome</keyword>
<feature type="transmembrane region" description="Helical" evidence="2">
    <location>
        <begin position="14"/>
        <end position="33"/>
    </location>
</feature>
<evidence type="ECO:0000256" key="2">
    <source>
        <dbReference type="SAM" id="Phobius"/>
    </source>
</evidence>
<reference evidence="3 4" key="1">
    <citation type="journal article" date="2013" name="BMC Genomics">
        <title>Genome sequencing and comparative genomics of honey bee microsporidia, Nosema apis reveal novel insights into host-parasite interactions.</title>
        <authorList>
            <person name="Chen Yp."/>
            <person name="Pettis J.S."/>
            <person name="Zhao Y."/>
            <person name="Liu X."/>
            <person name="Tallon L.J."/>
            <person name="Sadzewicz L.D."/>
            <person name="Li R."/>
            <person name="Zheng H."/>
            <person name="Huang S."/>
            <person name="Zhang X."/>
            <person name="Hamilton M.C."/>
            <person name="Pernal S.F."/>
            <person name="Melathopoulos A.P."/>
            <person name="Yan X."/>
            <person name="Evans J.D."/>
        </authorList>
    </citation>
    <scope>NUCLEOTIDE SEQUENCE [LARGE SCALE GENOMIC DNA]</scope>
    <source>
        <strain evidence="3 4">BRL 01</strain>
    </source>
</reference>
<protein>
    <submittedName>
        <fullName evidence="3">Uncharacterized protein</fullName>
    </submittedName>
</protein>
<dbReference type="Gene3D" id="3.90.70.10">
    <property type="entry name" value="Cysteine proteinases"/>
    <property type="match status" value="1"/>
</dbReference>
<name>T0LBD5_9MICR</name>
<feature type="transmembrane region" description="Helical" evidence="2">
    <location>
        <begin position="192"/>
        <end position="209"/>
    </location>
</feature>
<proteinExistence type="predicted"/>
<dbReference type="SUPFAM" id="SSF54001">
    <property type="entry name" value="Cysteine proteinases"/>
    <property type="match status" value="1"/>
</dbReference>
<feature type="transmembrane region" description="Helical" evidence="2">
    <location>
        <begin position="165"/>
        <end position="186"/>
    </location>
</feature>
<evidence type="ECO:0000256" key="1">
    <source>
        <dbReference type="SAM" id="MobiDB-lite"/>
    </source>
</evidence>
<dbReference type="HOGENOM" id="CLU_1310454_0_0_1"/>
<keyword evidence="2" id="KW-0812">Transmembrane</keyword>
<dbReference type="OrthoDB" id="5401193at2759"/>
<accession>T0LBD5</accession>
<gene>
    <name evidence="3" type="ORF">NAPIS_ORF00808</name>
</gene>
<dbReference type="Proteomes" id="UP000053780">
    <property type="component" value="Unassembled WGS sequence"/>
</dbReference>
<feature type="compositionally biased region" description="Low complexity" evidence="1">
    <location>
        <begin position="45"/>
        <end position="76"/>
    </location>
</feature>
<dbReference type="EMBL" id="KE647117">
    <property type="protein sequence ID" value="EQB61614.1"/>
    <property type="molecule type" value="Genomic_DNA"/>
</dbReference>
<dbReference type="AlphaFoldDB" id="T0LBD5"/>
<sequence length="210" mass="24058">MTQLQHQQNYIQKFIIYISILITIFLIISYKYYYTNIKKEINTGNDISDSNTDSDISDSDSNTDTNTNTETNTETNTDISEYTQLLNNGFNVCFSSSVIQCMYHLDGVREYVLGNEFDDSEGIKDCEGIEYDEGIEIHQYKQRQKKLNNLLYDDQTMFLITPLQVLIISLIFIANIFLLHIVSRFIPSSSGPQVALSIVVVIISLLITFL</sequence>
<dbReference type="InterPro" id="IPR038765">
    <property type="entry name" value="Papain-like_cys_pep_sf"/>
</dbReference>
<evidence type="ECO:0000313" key="4">
    <source>
        <dbReference type="Proteomes" id="UP000053780"/>
    </source>
</evidence>
<keyword evidence="2" id="KW-1133">Transmembrane helix</keyword>
<feature type="region of interest" description="Disordered" evidence="1">
    <location>
        <begin position="44"/>
        <end position="76"/>
    </location>
</feature>
<dbReference type="VEuPathDB" id="MicrosporidiaDB:NAPIS_ORF00808"/>
<organism evidence="3 4">
    <name type="scientific">Vairimorpha apis BRL 01</name>
    <dbReference type="NCBI Taxonomy" id="1037528"/>
    <lineage>
        <taxon>Eukaryota</taxon>
        <taxon>Fungi</taxon>
        <taxon>Fungi incertae sedis</taxon>
        <taxon>Microsporidia</taxon>
        <taxon>Nosematidae</taxon>
        <taxon>Vairimorpha</taxon>
    </lineage>
</organism>